<keyword evidence="1" id="KW-0560">Oxidoreductase</keyword>
<proteinExistence type="predicted"/>
<dbReference type="EMBL" id="WUBL01000084">
    <property type="protein sequence ID" value="KAF2966627.1"/>
    <property type="molecule type" value="Genomic_DNA"/>
</dbReference>
<feature type="domain" description="Pyrroline-5-carboxylate reductase catalytic N-terminal" evidence="2">
    <location>
        <begin position="2"/>
        <end position="106"/>
    </location>
</feature>
<dbReference type="SUPFAM" id="SSF51735">
    <property type="entry name" value="NAD(P)-binding Rossmann-fold domains"/>
    <property type="match status" value="1"/>
</dbReference>
<organism evidence="3 4">
    <name type="scientific">Xylaria multiplex</name>
    <dbReference type="NCBI Taxonomy" id="323545"/>
    <lineage>
        <taxon>Eukaryota</taxon>
        <taxon>Fungi</taxon>
        <taxon>Dikarya</taxon>
        <taxon>Ascomycota</taxon>
        <taxon>Pezizomycotina</taxon>
        <taxon>Sordariomycetes</taxon>
        <taxon>Xylariomycetidae</taxon>
        <taxon>Xylariales</taxon>
        <taxon>Xylariaceae</taxon>
        <taxon>Xylaria</taxon>
    </lineage>
</organism>
<dbReference type="InParanoid" id="A0A7C8MRN4"/>
<protein>
    <recommendedName>
        <fullName evidence="2">Pyrroline-5-carboxylate reductase catalytic N-terminal domain-containing protein</fullName>
    </recommendedName>
</protein>
<dbReference type="AlphaFoldDB" id="A0A7C8MRN4"/>
<dbReference type="OrthoDB" id="550646at2759"/>
<dbReference type="InterPro" id="IPR051267">
    <property type="entry name" value="STEAP_metalloreductase"/>
</dbReference>
<dbReference type="Gene3D" id="3.40.50.720">
    <property type="entry name" value="NAD(P)-binding Rossmann-like Domain"/>
    <property type="match status" value="1"/>
</dbReference>
<gene>
    <name evidence="3" type="ORF">GQX73_g6917</name>
</gene>
<name>A0A7C8MRN4_9PEZI</name>
<comment type="caution">
    <text evidence="3">The sequence shown here is derived from an EMBL/GenBank/DDBJ whole genome shotgun (WGS) entry which is preliminary data.</text>
</comment>
<evidence type="ECO:0000313" key="3">
    <source>
        <dbReference type="EMBL" id="KAF2966627.1"/>
    </source>
</evidence>
<dbReference type="GO" id="GO:0016491">
    <property type="term" value="F:oxidoreductase activity"/>
    <property type="evidence" value="ECO:0007669"/>
    <property type="project" value="UniProtKB-KW"/>
</dbReference>
<sequence>MKVGIVNAGNIGMNLAAAWIRHGHDIMLSKDTNPEKLQERVRAFGKENGLSETELGRFKYGSLAEAAEFGDVVLVSAYFPRLAQLVKGLQSSGVTFSGKIVIDTMNAVFVDSNFNHSHDLEYMEKTSTTEDIQKAFPRAVVFKAFNTMASTVLDARKWTSGRVPPQIFLGGNPSSVATVRKLIEDSGFRPIFAGHDVKDARLMEKLSILFHRLVENEYQGDVGIAFDIVTPKGDK</sequence>
<evidence type="ECO:0000259" key="2">
    <source>
        <dbReference type="Pfam" id="PF03807"/>
    </source>
</evidence>
<reference evidence="3 4" key="1">
    <citation type="submission" date="2019-12" db="EMBL/GenBank/DDBJ databases">
        <title>Draft genome sequence of the ascomycete Xylaria multiplex DSM 110363.</title>
        <authorList>
            <person name="Buettner E."/>
            <person name="Kellner H."/>
        </authorList>
    </citation>
    <scope>NUCLEOTIDE SEQUENCE [LARGE SCALE GENOMIC DNA]</scope>
    <source>
        <strain evidence="3 4">DSM 110363</strain>
    </source>
</reference>
<evidence type="ECO:0000256" key="1">
    <source>
        <dbReference type="ARBA" id="ARBA00023002"/>
    </source>
</evidence>
<keyword evidence="4" id="KW-1185">Reference proteome</keyword>
<accession>A0A7C8MRN4</accession>
<dbReference type="Proteomes" id="UP000481858">
    <property type="component" value="Unassembled WGS sequence"/>
</dbReference>
<dbReference type="Pfam" id="PF03807">
    <property type="entry name" value="F420_oxidored"/>
    <property type="match status" value="1"/>
</dbReference>
<dbReference type="InterPro" id="IPR036291">
    <property type="entry name" value="NAD(P)-bd_dom_sf"/>
</dbReference>
<evidence type="ECO:0000313" key="4">
    <source>
        <dbReference type="Proteomes" id="UP000481858"/>
    </source>
</evidence>
<dbReference type="InterPro" id="IPR028939">
    <property type="entry name" value="P5C_Rdtase_cat_N"/>
</dbReference>
<dbReference type="PANTHER" id="PTHR14239">
    <property type="entry name" value="DUDULIN-RELATED"/>
    <property type="match status" value="1"/>
</dbReference>